<gene>
    <name evidence="1" type="ORF">NUM_42810</name>
</gene>
<dbReference type="Pfam" id="PF06314">
    <property type="entry name" value="ADC"/>
    <property type="match status" value="1"/>
</dbReference>
<name>A0A8J4AGX8_9ACTN</name>
<accession>A0A8J4AGX8</accession>
<organism evidence="1 2">
    <name type="scientific">Actinocatenispora comari</name>
    <dbReference type="NCBI Taxonomy" id="2807577"/>
    <lineage>
        <taxon>Bacteria</taxon>
        <taxon>Bacillati</taxon>
        <taxon>Actinomycetota</taxon>
        <taxon>Actinomycetes</taxon>
        <taxon>Micromonosporales</taxon>
        <taxon>Micromonosporaceae</taxon>
        <taxon>Actinocatenispora</taxon>
    </lineage>
</organism>
<keyword evidence="2" id="KW-1185">Reference proteome</keyword>
<sequence length="303" mass="33483">MMTDAETVEVELGSRTVRVPADGLFARYRMNTDLDVVEADPRVRSVDFFRTLPKTTVESAIGNTLTPNFYYAMSKAQITYLAPVRALRSRLPEGLDPLTVAPGIGLFSVVFFRYDVCDIDFYTEATVGIAVKEVRHGNLAPVDLLSALGNDHLYSYVLSLPVNTEIAQVRGHDGYGFPKWVTDIDVDIDDRYVRARVANDDGGTDIDLYVATPKQKRVPTGTSVSTLTSYTELNGGWHQTLSQTNNLVFGSALLPNNVGLELGSGRLSDDIRSLKPKRPLRLDVFTRCQNALHIPVPVSFPSR</sequence>
<dbReference type="InterPro" id="IPR010451">
    <property type="entry name" value="Acetoacetate_decarboxylase"/>
</dbReference>
<dbReference type="AlphaFoldDB" id="A0A8J4AGX8"/>
<dbReference type="GO" id="GO:0016829">
    <property type="term" value="F:lyase activity"/>
    <property type="evidence" value="ECO:0007669"/>
    <property type="project" value="InterPro"/>
</dbReference>
<protein>
    <submittedName>
        <fullName evidence="1">Acetoacetate decarboxylase</fullName>
    </submittedName>
</protein>
<evidence type="ECO:0000313" key="1">
    <source>
        <dbReference type="EMBL" id="GIL29027.1"/>
    </source>
</evidence>
<dbReference type="Gene3D" id="2.40.400.10">
    <property type="entry name" value="Acetoacetate decarboxylase-like"/>
    <property type="match status" value="1"/>
</dbReference>
<dbReference type="SUPFAM" id="SSF160104">
    <property type="entry name" value="Acetoacetate decarboxylase-like"/>
    <property type="match status" value="1"/>
</dbReference>
<proteinExistence type="predicted"/>
<comment type="caution">
    <text evidence="1">The sequence shown here is derived from an EMBL/GenBank/DDBJ whole genome shotgun (WGS) entry which is preliminary data.</text>
</comment>
<dbReference type="Proteomes" id="UP000614996">
    <property type="component" value="Unassembled WGS sequence"/>
</dbReference>
<dbReference type="EMBL" id="BOPO01000084">
    <property type="protein sequence ID" value="GIL29027.1"/>
    <property type="molecule type" value="Genomic_DNA"/>
</dbReference>
<reference evidence="2" key="1">
    <citation type="journal article" date="2021" name="Int. J. Syst. Evol. Microbiol.">
        <title>Actinocatenispora comari sp. nov., an endophytic actinomycete isolated from aerial parts of Comarum salesowianum.</title>
        <authorList>
            <person name="Oyunbileg N."/>
            <person name="Iizaka Y."/>
            <person name="Hamada M."/>
            <person name="Davaapurev B.O."/>
            <person name="Fukumoto A."/>
            <person name="Tsetseg B."/>
            <person name="Kato F."/>
            <person name="Tamura T."/>
            <person name="Batkhuu J."/>
            <person name="Anzai Y."/>
        </authorList>
    </citation>
    <scope>NUCLEOTIDE SEQUENCE [LARGE SCALE GENOMIC DNA]</scope>
    <source>
        <strain evidence="2">NUM-2625</strain>
    </source>
</reference>
<evidence type="ECO:0000313" key="2">
    <source>
        <dbReference type="Proteomes" id="UP000614996"/>
    </source>
</evidence>
<dbReference type="InterPro" id="IPR023375">
    <property type="entry name" value="ADC_dom_sf"/>
</dbReference>